<protein>
    <recommendedName>
        <fullName evidence="2">Endonuclease GajA/Old nuclease/RecF-like AAA domain-containing protein</fullName>
    </recommendedName>
</protein>
<dbReference type="EMBL" id="CABVGZ010000002">
    <property type="protein sequence ID" value="VVM42912.1"/>
    <property type="molecule type" value="Genomic_DNA"/>
</dbReference>
<dbReference type="InterPro" id="IPR051396">
    <property type="entry name" value="Bact_Antivir_Def_Nuclease"/>
</dbReference>
<dbReference type="InterPro" id="IPR027417">
    <property type="entry name" value="P-loop_NTPase"/>
</dbReference>
<dbReference type="Gene3D" id="3.40.50.300">
    <property type="entry name" value="P-loop containing nucleotide triphosphate hydrolases"/>
    <property type="match status" value="1"/>
</dbReference>
<evidence type="ECO:0000256" key="1">
    <source>
        <dbReference type="SAM" id="Coils"/>
    </source>
</evidence>
<feature type="domain" description="Endonuclease GajA/Old nuclease/RecF-like AAA" evidence="2">
    <location>
        <begin position="284"/>
        <end position="404"/>
    </location>
</feature>
<evidence type="ECO:0000313" key="3">
    <source>
        <dbReference type="EMBL" id="VVM42912.1"/>
    </source>
</evidence>
<keyword evidence="1" id="KW-0175">Coiled coil</keyword>
<feature type="coiled-coil region" evidence="1">
    <location>
        <begin position="276"/>
        <end position="310"/>
    </location>
</feature>
<dbReference type="SUPFAM" id="SSF52540">
    <property type="entry name" value="P-loop containing nucleoside triphosphate hydrolases"/>
    <property type="match status" value="1"/>
</dbReference>
<dbReference type="PANTHER" id="PTHR43581:SF2">
    <property type="entry name" value="EXCINUCLEASE ATPASE SUBUNIT"/>
    <property type="match status" value="1"/>
</dbReference>
<proteinExistence type="predicted"/>
<accession>A0A5E6PN58</accession>
<dbReference type="RefSeq" id="WP_150773930.1">
    <property type="nucleotide sequence ID" value="NZ_CABVGZ010000002.1"/>
</dbReference>
<dbReference type="InterPro" id="IPR041685">
    <property type="entry name" value="AAA_GajA/Old/RecF-like"/>
</dbReference>
<dbReference type="Pfam" id="PF13175">
    <property type="entry name" value="AAA_15"/>
    <property type="match status" value="1"/>
</dbReference>
<organism evidence="3 4">
    <name type="scientific">Pseudomonas fluorescens</name>
    <dbReference type="NCBI Taxonomy" id="294"/>
    <lineage>
        <taxon>Bacteria</taxon>
        <taxon>Pseudomonadati</taxon>
        <taxon>Pseudomonadota</taxon>
        <taxon>Gammaproteobacteria</taxon>
        <taxon>Pseudomonadales</taxon>
        <taxon>Pseudomonadaceae</taxon>
        <taxon>Pseudomonas</taxon>
    </lineage>
</organism>
<sequence>MDTYICSRFFVGAPSGVSYPHLLLARDSWNDYSYYTLFDVQLRVSESSQVDLDELKIMMNGQLEGIENRPFQNLSPGALISKALLGSICSLSSKKKYYDTLATLDMYLARDVLKTLNDASFLLDVKLRFQEQPCFQISLLRDFTARELLDEAGIVFGAEQQLISAFTAKILLEGASAPHEFYFDFYSKLGAPRRMQSIVGLNGVGKTQVMARLAMLMSRFSKQAIKEKRSALQGDDVLNPVPSVYGVVAVSFSAFDEFERPTQLQGEEFKYSYCGLQSHRGRLKNKEDLLEEIKATLASLSIEKRDLLKKVLGNLVRVDDLETFIDEPGSNESLYERLSAGQRLALNCVFHILSKIDRRTLILFDEPELHLHPQLLTGLLSTLSEILESQDSFAIIATHSPLVIQQLPMECVHVLRRDRMTPMVLKPTFQTFGESLSELTKFVFSSTEADRDYRSILDRMYTEANHDIETVRAIFSNQLSLSADIYLESLQEGRAELE</sequence>
<evidence type="ECO:0000313" key="4">
    <source>
        <dbReference type="Proteomes" id="UP000326241"/>
    </source>
</evidence>
<dbReference type="PANTHER" id="PTHR43581">
    <property type="entry name" value="ATP/GTP PHOSPHATASE"/>
    <property type="match status" value="1"/>
</dbReference>
<reference evidence="3 4" key="1">
    <citation type="submission" date="2019-09" db="EMBL/GenBank/DDBJ databases">
        <authorList>
            <person name="Chandra G."/>
            <person name="Truman W A."/>
        </authorList>
    </citation>
    <scope>NUCLEOTIDE SEQUENCE [LARGE SCALE GENOMIC DNA]</scope>
    <source>
        <strain evidence="3">PS624</strain>
    </source>
</reference>
<name>A0A5E6PN58_PSEFL</name>
<evidence type="ECO:0000259" key="2">
    <source>
        <dbReference type="Pfam" id="PF13175"/>
    </source>
</evidence>
<dbReference type="AlphaFoldDB" id="A0A5E6PN58"/>
<dbReference type="Proteomes" id="UP000326241">
    <property type="component" value="Unassembled WGS sequence"/>
</dbReference>
<gene>
    <name evidence="3" type="ORF">PS624_00373</name>
</gene>